<dbReference type="EMBL" id="GBXM01030612">
    <property type="protein sequence ID" value="JAH77965.1"/>
    <property type="molecule type" value="Transcribed_RNA"/>
</dbReference>
<accession>A0A0E9VCX9</accession>
<name>A0A0E9VCX9_ANGAN</name>
<reference evidence="1" key="2">
    <citation type="journal article" date="2015" name="Fish Shellfish Immunol.">
        <title>Early steps in the European eel (Anguilla anguilla)-Vibrio vulnificus interaction in the gills: Role of the RtxA13 toxin.</title>
        <authorList>
            <person name="Callol A."/>
            <person name="Pajuelo D."/>
            <person name="Ebbesson L."/>
            <person name="Teles M."/>
            <person name="MacKenzie S."/>
            <person name="Amaro C."/>
        </authorList>
    </citation>
    <scope>NUCLEOTIDE SEQUENCE</scope>
</reference>
<dbReference type="AlphaFoldDB" id="A0A0E9VCX9"/>
<proteinExistence type="predicted"/>
<protein>
    <submittedName>
        <fullName evidence="1">Uncharacterized protein</fullName>
    </submittedName>
</protein>
<organism evidence="1">
    <name type="scientific">Anguilla anguilla</name>
    <name type="common">European freshwater eel</name>
    <name type="synonym">Muraena anguilla</name>
    <dbReference type="NCBI Taxonomy" id="7936"/>
    <lineage>
        <taxon>Eukaryota</taxon>
        <taxon>Metazoa</taxon>
        <taxon>Chordata</taxon>
        <taxon>Craniata</taxon>
        <taxon>Vertebrata</taxon>
        <taxon>Euteleostomi</taxon>
        <taxon>Actinopterygii</taxon>
        <taxon>Neopterygii</taxon>
        <taxon>Teleostei</taxon>
        <taxon>Anguilliformes</taxon>
        <taxon>Anguillidae</taxon>
        <taxon>Anguilla</taxon>
    </lineage>
</organism>
<sequence>MSFCNGILAIQFTYAI</sequence>
<dbReference type="EMBL" id="GBXM01032670">
    <property type="protein sequence ID" value="JAH75907.1"/>
    <property type="molecule type" value="Transcribed_RNA"/>
</dbReference>
<evidence type="ECO:0000313" key="1">
    <source>
        <dbReference type="EMBL" id="JAH75907.1"/>
    </source>
</evidence>
<reference evidence="1" key="1">
    <citation type="submission" date="2014-11" db="EMBL/GenBank/DDBJ databases">
        <authorList>
            <person name="Amaro Gonzalez C."/>
        </authorList>
    </citation>
    <scope>NUCLEOTIDE SEQUENCE</scope>
</reference>